<evidence type="ECO:0000256" key="6">
    <source>
        <dbReference type="SAM" id="Phobius"/>
    </source>
</evidence>
<evidence type="ECO:0000256" key="5">
    <source>
        <dbReference type="ARBA" id="ARBA00023136"/>
    </source>
</evidence>
<keyword evidence="5 6" id="KW-0472">Membrane</keyword>
<keyword evidence="3 6" id="KW-0812">Transmembrane</keyword>
<evidence type="ECO:0000256" key="2">
    <source>
        <dbReference type="ARBA" id="ARBA00005852"/>
    </source>
</evidence>
<dbReference type="EMBL" id="EF677999">
    <property type="protein sequence ID" value="ABR17790.1"/>
    <property type="molecule type" value="mRNA"/>
</dbReference>
<dbReference type="Pfam" id="PF05562">
    <property type="entry name" value="WCOR413"/>
    <property type="match status" value="1"/>
</dbReference>
<proteinExistence type="evidence at transcript level"/>
<sequence>MMMSMALMYGGSASTVNLRPSLRKVNSALEPIRIRKQQQTMISNARFTTPPTSLRSTSSSFVNSGLLRSEVDKFIHSIARSSYGGALSTECSVALSTEALRWLFGVAAVVLMLSKHTAINKSFLVPLLALEAPGDVFSWIRGDYGLWTAFLVFLVRLFYYIPGELELPFLFVLLVVIAPYQATNLRGTQAGMVISMAASAYLIYQHVTKTGGIKKAFDQGVVVPTIAAVFLICVPLVFFIQGFIF</sequence>
<comment type="subcellular location">
    <subcellularLocation>
        <location evidence="1">Membrane</location>
        <topology evidence="1">Multi-pass membrane protein</topology>
    </subcellularLocation>
</comment>
<evidence type="ECO:0000256" key="1">
    <source>
        <dbReference type="ARBA" id="ARBA00004141"/>
    </source>
</evidence>
<comment type="similarity">
    <text evidence="2">Belongs to the Cold-regulated 413 protein family.</text>
</comment>
<feature type="transmembrane region" description="Helical" evidence="6">
    <location>
        <begin position="188"/>
        <end position="204"/>
    </location>
</feature>
<keyword evidence="4 6" id="KW-1133">Transmembrane helix</keyword>
<evidence type="ECO:0000256" key="3">
    <source>
        <dbReference type="ARBA" id="ARBA00022692"/>
    </source>
</evidence>
<protein>
    <submittedName>
        <fullName evidence="7">Uncharacterized protein</fullName>
    </submittedName>
</protein>
<dbReference type="AlphaFoldDB" id="B8LQ60"/>
<dbReference type="PANTHER" id="PTHR33596:SF17">
    <property type="entry name" value="COLD-REGULATED 413 INNER MEMBRANE PROTEIN 1, CHLOROPLASTIC-RELATED"/>
    <property type="match status" value="1"/>
</dbReference>
<name>B8LQ60_PICSI</name>
<dbReference type="PANTHER" id="PTHR33596">
    <property type="entry name" value="COLD-REGULATED 413 PLASMA MEMBRANE PROTEIN 2"/>
    <property type="match status" value="1"/>
</dbReference>
<evidence type="ECO:0000313" key="7">
    <source>
        <dbReference type="EMBL" id="ABR17790.1"/>
    </source>
</evidence>
<dbReference type="InterPro" id="IPR008892">
    <property type="entry name" value="COR413"/>
</dbReference>
<feature type="transmembrane region" description="Helical" evidence="6">
    <location>
        <begin position="165"/>
        <end position="182"/>
    </location>
</feature>
<organism evidence="7">
    <name type="scientific">Picea sitchensis</name>
    <name type="common">Sitka spruce</name>
    <name type="synonym">Pinus sitchensis</name>
    <dbReference type="NCBI Taxonomy" id="3332"/>
    <lineage>
        <taxon>Eukaryota</taxon>
        <taxon>Viridiplantae</taxon>
        <taxon>Streptophyta</taxon>
        <taxon>Embryophyta</taxon>
        <taxon>Tracheophyta</taxon>
        <taxon>Spermatophyta</taxon>
        <taxon>Pinopsida</taxon>
        <taxon>Pinidae</taxon>
        <taxon>Conifers I</taxon>
        <taxon>Pinales</taxon>
        <taxon>Pinaceae</taxon>
        <taxon>Picea</taxon>
    </lineage>
</organism>
<dbReference type="GO" id="GO:0016020">
    <property type="term" value="C:membrane"/>
    <property type="evidence" value="ECO:0007669"/>
    <property type="project" value="UniProtKB-SubCell"/>
</dbReference>
<reference evidence="7" key="1">
    <citation type="submission" date="2007-06" db="EMBL/GenBank/DDBJ databases">
        <title>Full length cDNA sequences from Sitka Spruce (Picea sitchensis).</title>
        <authorList>
            <person name="Ralph S.G."/>
            <person name="Chun H.E."/>
            <person name="Liao N."/>
            <person name="Ali J."/>
            <person name="Reid K."/>
            <person name="Kolosova N."/>
            <person name="Cooper N."/>
            <person name="Cullis C."/>
            <person name="Jancsik S."/>
            <person name="Moore R."/>
            <person name="Mayo M."/>
            <person name="Wagner S."/>
            <person name="Holt R.A."/>
            <person name="Jones S.J.M."/>
            <person name="Marra M.A."/>
            <person name="Ritland C.E."/>
            <person name="Ritland K."/>
            <person name="Bohlmann J."/>
        </authorList>
    </citation>
    <scope>NUCLEOTIDE SEQUENCE</scope>
    <source>
        <tissue evidence="7">Bark</tissue>
    </source>
</reference>
<evidence type="ECO:0000256" key="4">
    <source>
        <dbReference type="ARBA" id="ARBA00022989"/>
    </source>
</evidence>
<feature type="transmembrane region" description="Helical" evidence="6">
    <location>
        <begin position="216"/>
        <end position="244"/>
    </location>
</feature>
<accession>B8LQ60</accession>